<evidence type="ECO:0000256" key="5">
    <source>
        <dbReference type="ARBA" id="ARBA00023123"/>
    </source>
</evidence>
<evidence type="ECO:0000256" key="1">
    <source>
        <dbReference type="ARBA" id="ARBA00008314"/>
    </source>
</evidence>
<keyword evidence="5 8" id="KW-0518">Myosin</keyword>
<dbReference type="PROSITE" id="PS51456">
    <property type="entry name" value="MYOSIN_MOTOR"/>
    <property type="match status" value="1"/>
</dbReference>
<feature type="region of interest" description="Disordered" evidence="10">
    <location>
        <begin position="1584"/>
        <end position="1603"/>
    </location>
</feature>
<keyword evidence="2 8" id="KW-0547">Nucleotide-binding</keyword>
<dbReference type="SMART" id="SM00242">
    <property type="entry name" value="MYSc"/>
    <property type="match status" value="1"/>
</dbReference>
<dbReference type="PROSITE" id="PS51844">
    <property type="entry name" value="SH3_LIKE"/>
    <property type="match status" value="1"/>
</dbReference>
<protein>
    <recommendedName>
        <fullName evidence="15">Myosin type II heavy chain</fullName>
    </recommendedName>
</protein>
<evidence type="ECO:0008006" key="15">
    <source>
        <dbReference type="Google" id="ProtNLM"/>
    </source>
</evidence>
<dbReference type="PROSITE" id="PS50096">
    <property type="entry name" value="IQ"/>
    <property type="match status" value="1"/>
</dbReference>
<dbReference type="CDD" id="cd01377">
    <property type="entry name" value="MYSc_class_II"/>
    <property type="match status" value="1"/>
</dbReference>
<dbReference type="InterPro" id="IPR036961">
    <property type="entry name" value="Kinesin_motor_dom_sf"/>
</dbReference>
<evidence type="ECO:0000313" key="13">
    <source>
        <dbReference type="EMBL" id="KAL1842767.1"/>
    </source>
</evidence>
<feature type="coiled-coil region" evidence="9">
    <location>
        <begin position="2090"/>
        <end position="2357"/>
    </location>
</feature>
<feature type="coiled-coil region" evidence="9">
    <location>
        <begin position="1928"/>
        <end position="2054"/>
    </location>
</feature>
<sequence length="2405" mass="274843">MSVRNNPFMRSNTSASTASSSSLGLGRPKSFLGPSPSLGAIPSPPSHAAGHARTQSHHSLPPAPTPPGHGNNNHGRGLSKENAPSSSTFAPSYLKTEDMRKPTDIVKGIEGENDFSGKKYVWLKDPQTAFVKGWVVEELPGNRLLVQCDDGSQREVDAETVDKVNPAKFDKANDMAELTHLNEASVVHNLHTRYMSDLIYTYSGLFLVTVNPYTPLPIYTNEYINMYRGRNREDNKPHIFAMADEAYRNMVDENENQSILVTGESGAGKTENTKKVIQYLAAVAHSHSPAKGRSKQQHSNLSAQILRANPILEAFGNAQTVRNNNSSRFGKFIRIEFDRAGSICGAFIDWYLLEKSRVVRVNPQERNYHIFYQLLRGADRRLRQAFLLDDMDVANFSYTRDGQETIVGVSDRDEWESLMEAFSVMGFSDDEQLAILRTVAAVLHLGNISVVKESRSADQARLPPEAKEVAGKVCRLLGVPLEPFLQGLLHPKVKAGREWVEKVQTPEQVRFSLDALAKGIYERGFGDLVKRINRQLDRAGLGLDDTRFIGVLDIAGFEIFENNSFEQLCINYTNEKLQQFFNHHMFVLEQEEYAREQIEWQFIDFGKDLQPTIDLIELSNPIGIFSCLDEDCVMPKATDKTFTEKLNSLWDKKSQKYRPSRLGQGFVLTHYAAEVEYSTDGWLEKNKDPVNDNLTRLLATSSDPHIANLFADCADQDDETGGMRSRVKKGLFRTVAQRHKEQLSSLMGQLHLTHPHFVRCILPNHTKKPKQWNGPLVLDQLRCNGVLEGIRIARTGFPNRLPFAEFRQRYEVLCRDMPKGYLEGQAAARIMLDKFGLDRSLYRIGLTKVFFRAGVLAELEEKRDALITEIMSKFQSVARGYMQRRLAFKRLYRTEATHVIQRNFHVYLDLCDNPWWQLLVRMKPLLGATRTAAEVKKRDDMIRQLNEKMQQEHENRKRLEEERRNVHTELLRIQQTLESERALALDKEEIFKRLQLREAELEDKLAGALEDQEKLEDQLDSLLEAKKRAEEDVERYRAQLEQAANIISRLEHEKSELAGRVSDLERAIDDITKQQADRSEQEAALEGEIKMLQSQLALKDRKVRDLETKLLKTDQDLEIKLATAQKELQVSRAKNAALSGENRDLQQQLTQLSKTSTDYEDLVRKKESELALLRSDNRKFETERRSLEEQMKTLSAEREKAAERLREVQAQLTAMKSQQTQLQREAEDAKRLLEARLSEDAQADQNRQVLEAQISDLKKELYETQMALSRERQSRDDVQLLSEHKYQTLKDEYDHLNESKITIEKELYAAQDTLRRTKEARATAERERDEAREEIRQLRVAKLQAEEARREAEIAGERAALKVAREREASLHKDLEAANGRLRWFEGEVAKLNHQIEDLNKAILESSEFGLKNDQAKERMERELQTVKSRLAASENDNRALLNKLQQKGLEIARSTSRATEASRGQILTLQREKARLEEQNAKLNKQLGDSQVTIASLEKRLEKLQLDLEDLNHEVAREVQSSRNAEKATSEFTVQLAEANRNLESEKQLRQQAQGTVRSLQSSLDARDKELAELRSQLLRALKTVDPESVPPPQAESNSDNLLSKNYDLVRKIEELQQNLRVQTAARANAEAQLSELRAARNESPTRRGLDEIAEALNSSPTQRRSRPNGRHYSGTTTPPRRFTTTTEAEQHLQDSVRSDKTADILSFNNRMDLKAEVEELQNQLQLAQMQNRHLQSQLERAMQDRSAELYPDDSDRVRKLEQANGRLQDMLDQSSKQVSALEKALHMGELSLRDLQTKSYEEILDVLHSQEASRRRLLIDHNDAIAELADMKGHLERLRHDRAKLEVDFRDARSDLQEMTLAREQEAASRSQLLQEFADLQIRLDAESSKLADVTASLNLYKSRADEYFSKLEQAEIAVLKATRAEQFAKTQAKEAEESCAEMMAERNRLETTIEDLQAQTQRLEERLEDMSTDLEATMQAKKRLQHELEDYRSQRAQDVEDKESSMEQLRKKYQAEFATLTKELDLTREEKLFKQAEIARLREELDDLRSKWDDEVLNSSTWSKEKARLQATLADVVASKDEAVAAHNEAQAKIVSLLSQVRQLRSTVDEITADRDSLLREKRSIEARLEEAKAGLEELANKGETSTLRDAASMDKEILELKAGLAQQEDIAAAAVEKMRRAEALVSEMQKDIVAEREASAELQKQKAALEKNLNEAQLKLIDLETKGYSTASQDIKFLHKRIQELESQLEAHETEAAKSQRSVRNVDRIVKDLQSQIERRDKHNAQLAEDVARMRDRCEKLLRTIEELQQSEGEHELAARRAERELRDEKERAQQLEKELEAWKTRVEKASSVAGSVYGGGSLRDRHVAWVPGTGVSEDGVRVPQRKSSLSRVPSMTKGFL</sequence>
<dbReference type="Gene3D" id="3.40.850.10">
    <property type="entry name" value="Kinesin motor domain"/>
    <property type="match status" value="1"/>
</dbReference>
<dbReference type="EMBL" id="JAZGSY010000033">
    <property type="protein sequence ID" value="KAL1842767.1"/>
    <property type="molecule type" value="Genomic_DNA"/>
</dbReference>
<dbReference type="Pfam" id="PF02736">
    <property type="entry name" value="Myosin_N"/>
    <property type="match status" value="1"/>
</dbReference>
<reference evidence="13 14" key="1">
    <citation type="journal article" date="2024" name="Commun. Biol.">
        <title>Comparative genomic analysis of thermophilic fungi reveals convergent evolutionary adaptations and gene losses.</title>
        <authorList>
            <person name="Steindorff A.S."/>
            <person name="Aguilar-Pontes M.V."/>
            <person name="Robinson A.J."/>
            <person name="Andreopoulos B."/>
            <person name="LaButti K."/>
            <person name="Kuo A."/>
            <person name="Mondo S."/>
            <person name="Riley R."/>
            <person name="Otillar R."/>
            <person name="Haridas S."/>
            <person name="Lipzen A."/>
            <person name="Grimwood J."/>
            <person name="Schmutz J."/>
            <person name="Clum A."/>
            <person name="Reid I.D."/>
            <person name="Moisan M.C."/>
            <person name="Butler G."/>
            <person name="Nguyen T.T.M."/>
            <person name="Dewar K."/>
            <person name="Conant G."/>
            <person name="Drula E."/>
            <person name="Henrissat B."/>
            <person name="Hansel C."/>
            <person name="Singer S."/>
            <person name="Hutchinson M.I."/>
            <person name="de Vries R.P."/>
            <person name="Natvig D.O."/>
            <person name="Powell A.J."/>
            <person name="Tsang A."/>
            <person name="Grigoriev I.V."/>
        </authorList>
    </citation>
    <scope>NUCLEOTIDE SEQUENCE [LARGE SCALE GENOMIC DNA]</scope>
    <source>
        <strain evidence="13 14">CBS 620.91</strain>
    </source>
</reference>
<proteinExistence type="inferred from homology"/>
<evidence type="ECO:0000256" key="3">
    <source>
        <dbReference type="ARBA" id="ARBA00022840"/>
    </source>
</evidence>
<dbReference type="InterPro" id="IPR001609">
    <property type="entry name" value="Myosin_head_motor_dom-like"/>
</dbReference>
<evidence type="ECO:0000256" key="9">
    <source>
        <dbReference type="SAM" id="Coils"/>
    </source>
</evidence>
<gene>
    <name evidence="13" type="ORF">VTJ49DRAFT_4252</name>
</gene>
<dbReference type="InterPro" id="IPR004009">
    <property type="entry name" value="SH3_Myosin"/>
</dbReference>
<keyword evidence="6 8" id="KW-0505">Motor protein</keyword>
<comment type="similarity">
    <text evidence="1 8">Belongs to the TRAFAC class myosin-kinesin ATPase superfamily. Myosin family.</text>
</comment>
<feature type="compositionally biased region" description="Low complexity" evidence="10">
    <location>
        <begin position="1677"/>
        <end position="1688"/>
    </location>
</feature>
<feature type="binding site" evidence="8">
    <location>
        <begin position="263"/>
        <end position="270"/>
    </location>
    <ligand>
        <name>ATP</name>
        <dbReference type="ChEBI" id="CHEBI:30616"/>
    </ligand>
</feature>
<feature type="domain" description="Myosin N-terminal SH3-like" evidence="12">
    <location>
        <begin position="116"/>
        <end position="166"/>
    </location>
</feature>
<feature type="region of interest" description="Actin-binding" evidence="8">
    <location>
        <begin position="743"/>
        <end position="765"/>
    </location>
</feature>
<feature type="region of interest" description="Disordered" evidence="10">
    <location>
        <begin position="2378"/>
        <end position="2405"/>
    </location>
</feature>
<dbReference type="PANTHER" id="PTHR13140">
    <property type="entry name" value="MYOSIN"/>
    <property type="match status" value="1"/>
</dbReference>
<dbReference type="SUPFAM" id="SSF52540">
    <property type="entry name" value="P-loop containing nucleoside triphosphate hydrolases"/>
    <property type="match status" value="1"/>
</dbReference>
<evidence type="ECO:0000256" key="4">
    <source>
        <dbReference type="ARBA" id="ARBA00023054"/>
    </source>
</evidence>
<dbReference type="Gene3D" id="2.30.30.360">
    <property type="entry name" value="Myosin S1 fragment, N-terminal"/>
    <property type="match status" value="1"/>
</dbReference>
<evidence type="ECO:0000256" key="8">
    <source>
        <dbReference type="PROSITE-ProRule" id="PRU00782"/>
    </source>
</evidence>
<dbReference type="Gene3D" id="1.20.120.720">
    <property type="entry name" value="Myosin VI head, motor domain, U50 subdomain"/>
    <property type="match status" value="1"/>
</dbReference>
<dbReference type="PANTHER" id="PTHR13140:SF857">
    <property type="entry name" value="MYOSIN-11"/>
    <property type="match status" value="1"/>
</dbReference>
<evidence type="ECO:0000256" key="7">
    <source>
        <dbReference type="ARBA" id="ARBA00023203"/>
    </source>
</evidence>
<evidence type="ECO:0000256" key="2">
    <source>
        <dbReference type="ARBA" id="ARBA00022741"/>
    </source>
</evidence>
<feature type="compositionally biased region" description="Polar residues" evidence="10">
    <location>
        <begin position="1"/>
        <end position="10"/>
    </location>
</feature>
<evidence type="ECO:0000256" key="10">
    <source>
        <dbReference type="SAM" id="MobiDB-lite"/>
    </source>
</evidence>
<dbReference type="Gene3D" id="1.20.5.1160">
    <property type="entry name" value="Vasodilator-stimulated phosphoprotein"/>
    <property type="match status" value="1"/>
</dbReference>
<dbReference type="InterPro" id="IPR027417">
    <property type="entry name" value="P-loop_NTPase"/>
</dbReference>
<keyword evidence="3 8" id="KW-0067">ATP-binding</keyword>
<dbReference type="PRINTS" id="PR00193">
    <property type="entry name" value="MYOSINHEAVY"/>
</dbReference>
<feature type="compositionally biased region" description="Low complexity" evidence="10">
    <location>
        <begin position="11"/>
        <end position="22"/>
    </location>
</feature>
<dbReference type="Gene3D" id="1.20.58.530">
    <property type="match status" value="1"/>
</dbReference>
<dbReference type="Gene3D" id="1.10.10.820">
    <property type="match status" value="1"/>
</dbReference>
<dbReference type="InterPro" id="IPR055914">
    <property type="entry name" value="DUF7491"/>
</dbReference>
<feature type="region of interest" description="Disordered" evidence="10">
    <location>
        <begin position="1"/>
        <end position="96"/>
    </location>
</feature>
<comment type="caution">
    <text evidence="13">The sequence shown here is derived from an EMBL/GenBank/DDBJ whole genome shotgun (WGS) entry which is preliminary data.</text>
</comment>
<dbReference type="InterPro" id="IPR008989">
    <property type="entry name" value="Myosin_S1_N"/>
</dbReference>
<dbReference type="Gene3D" id="1.20.5.340">
    <property type="match status" value="2"/>
</dbReference>
<organism evidence="13 14">
    <name type="scientific">Humicola insolens</name>
    <name type="common">Soft-rot fungus</name>
    <dbReference type="NCBI Taxonomy" id="85995"/>
    <lineage>
        <taxon>Eukaryota</taxon>
        <taxon>Fungi</taxon>
        <taxon>Dikarya</taxon>
        <taxon>Ascomycota</taxon>
        <taxon>Pezizomycotina</taxon>
        <taxon>Sordariomycetes</taxon>
        <taxon>Sordariomycetidae</taxon>
        <taxon>Sordariales</taxon>
        <taxon>Chaetomiaceae</taxon>
        <taxon>Mycothermus</taxon>
    </lineage>
</organism>
<keyword evidence="4 9" id="KW-0175">Coiled coil</keyword>
<evidence type="ECO:0000256" key="6">
    <source>
        <dbReference type="ARBA" id="ARBA00023175"/>
    </source>
</evidence>
<name>A0ABR3VM36_HUMIN</name>
<evidence type="ECO:0000313" key="14">
    <source>
        <dbReference type="Proteomes" id="UP001583172"/>
    </source>
</evidence>
<accession>A0ABR3VM36</accession>
<dbReference type="Gene3D" id="4.10.270.10">
    <property type="entry name" value="Myosin, subunit A"/>
    <property type="match status" value="1"/>
</dbReference>
<dbReference type="Pfam" id="PF00063">
    <property type="entry name" value="Myosin_head"/>
    <property type="match status" value="1"/>
</dbReference>
<evidence type="ECO:0000259" key="12">
    <source>
        <dbReference type="PROSITE" id="PS51844"/>
    </source>
</evidence>
<feature type="compositionally biased region" description="Basic and acidic residues" evidence="10">
    <location>
        <begin position="1690"/>
        <end position="1700"/>
    </location>
</feature>
<keyword evidence="7 8" id="KW-0009">Actin-binding</keyword>
<evidence type="ECO:0000259" key="11">
    <source>
        <dbReference type="PROSITE" id="PS51456"/>
    </source>
</evidence>
<feature type="coiled-coil region" evidence="9">
    <location>
        <begin position="1712"/>
        <end position="1786"/>
    </location>
</feature>
<dbReference type="SUPFAM" id="SSF90257">
    <property type="entry name" value="Myosin rod fragments"/>
    <property type="match status" value="3"/>
</dbReference>
<feature type="coiled-coil region" evidence="9">
    <location>
        <begin position="942"/>
        <end position="1358"/>
    </location>
</feature>
<feature type="region of interest" description="Disordered" evidence="10">
    <location>
        <begin position="1655"/>
        <end position="1700"/>
    </location>
</feature>
<dbReference type="Gene3D" id="3.30.70.1590">
    <property type="match status" value="1"/>
</dbReference>
<dbReference type="Pfam" id="PF24319">
    <property type="entry name" value="DUF7491"/>
    <property type="match status" value="1"/>
</dbReference>
<dbReference type="Proteomes" id="UP001583172">
    <property type="component" value="Unassembled WGS sequence"/>
</dbReference>
<keyword evidence="14" id="KW-1185">Reference proteome</keyword>
<feature type="domain" description="Myosin motor" evidence="11">
    <location>
        <begin position="170"/>
        <end position="864"/>
    </location>
</feature>
<feature type="coiled-coil region" evidence="9">
    <location>
        <begin position="1830"/>
        <end position="1857"/>
    </location>
</feature>